<gene>
    <name evidence="6" type="ORF">E5986_02320</name>
</gene>
<evidence type="ECO:0000259" key="5">
    <source>
        <dbReference type="PROSITE" id="PS50043"/>
    </source>
</evidence>
<dbReference type="InterPro" id="IPR000792">
    <property type="entry name" value="Tscrpt_reg_LuxR_C"/>
</dbReference>
<keyword evidence="2" id="KW-0238">DNA-binding</keyword>
<evidence type="ECO:0000256" key="4">
    <source>
        <dbReference type="SAM" id="Phobius"/>
    </source>
</evidence>
<keyword evidence="4" id="KW-0472">Membrane</keyword>
<feature type="domain" description="HTH luxR-type" evidence="5">
    <location>
        <begin position="402"/>
        <end position="467"/>
    </location>
</feature>
<evidence type="ECO:0000313" key="7">
    <source>
        <dbReference type="Proteomes" id="UP000308978"/>
    </source>
</evidence>
<feature type="transmembrane region" description="Helical" evidence="4">
    <location>
        <begin position="104"/>
        <end position="126"/>
    </location>
</feature>
<feature type="transmembrane region" description="Helical" evidence="4">
    <location>
        <begin position="163"/>
        <end position="182"/>
    </location>
</feature>
<organism evidence="6 7">
    <name type="scientific">Adlercreutzia caecimuris</name>
    <dbReference type="NCBI Taxonomy" id="671266"/>
    <lineage>
        <taxon>Bacteria</taxon>
        <taxon>Bacillati</taxon>
        <taxon>Actinomycetota</taxon>
        <taxon>Coriobacteriia</taxon>
        <taxon>Eggerthellales</taxon>
        <taxon>Eggerthellaceae</taxon>
        <taxon>Adlercreutzia</taxon>
    </lineage>
</organism>
<dbReference type="Proteomes" id="UP000308978">
    <property type="component" value="Unassembled WGS sequence"/>
</dbReference>
<keyword evidence="4" id="KW-0812">Transmembrane</keyword>
<dbReference type="InterPro" id="IPR036388">
    <property type="entry name" value="WH-like_DNA-bd_sf"/>
</dbReference>
<dbReference type="SUPFAM" id="SSF46894">
    <property type="entry name" value="C-terminal effector domain of the bipartite response regulators"/>
    <property type="match status" value="1"/>
</dbReference>
<dbReference type="SMART" id="SM00421">
    <property type="entry name" value="HTH_LUXR"/>
    <property type="match status" value="1"/>
</dbReference>
<feature type="transmembrane region" description="Helical" evidence="4">
    <location>
        <begin position="76"/>
        <end position="98"/>
    </location>
</feature>
<name>A0A4V3WV37_9ACTN</name>
<accession>A0A4V3WV37</accession>
<feature type="transmembrane region" description="Helical" evidence="4">
    <location>
        <begin position="287"/>
        <end position="308"/>
    </location>
</feature>
<dbReference type="PRINTS" id="PR00038">
    <property type="entry name" value="HTHLUXR"/>
</dbReference>
<feature type="transmembrane region" description="Helical" evidence="4">
    <location>
        <begin position="359"/>
        <end position="380"/>
    </location>
</feature>
<dbReference type="InterPro" id="IPR016032">
    <property type="entry name" value="Sig_transdc_resp-reg_C-effctor"/>
</dbReference>
<evidence type="ECO:0000256" key="1">
    <source>
        <dbReference type="ARBA" id="ARBA00023015"/>
    </source>
</evidence>
<feature type="transmembrane region" description="Helical" evidence="4">
    <location>
        <begin position="233"/>
        <end position="252"/>
    </location>
</feature>
<dbReference type="RefSeq" id="WP_136432988.1">
    <property type="nucleotide sequence ID" value="NZ_SSTJ01000002.1"/>
</dbReference>
<dbReference type="Pfam" id="PF00196">
    <property type="entry name" value="GerE"/>
    <property type="match status" value="1"/>
</dbReference>
<feature type="transmembrane region" description="Helical" evidence="4">
    <location>
        <begin position="46"/>
        <end position="69"/>
    </location>
</feature>
<keyword evidence="4" id="KW-1133">Transmembrane helix</keyword>
<dbReference type="AlphaFoldDB" id="A0A4V3WV37"/>
<dbReference type="CDD" id="cd06170">
    <property type="entry name" value="LuxR_C_like"/>
    <property type="match status" value="1"/>
</dbReference>
<evidence type="ECO:0000256" key="2">
    <source>
        <dbReference type="ARBA" id="ARBA00023125"/>
    </source>
</evidence>
<feature type="transmembrane region" description="Helical" evidence="4">
    <location>
        <begin position="264"/>
        <end position="281"/>
    </location>
</feature>
<dbReference type="PANTHER" id="PTHR44688:SF16">
    <property type="entry name" value="DNA-BINDING TRANSCRIPTIONAL ACTIVATOR DEVR_DOSR"/>
    <property type="match status" value="1"/>
</dbReference>
<feature type="transmembrane region" description="Helical" evidence="4">
    <location>
        <begin position="320"/>
        <end position="347"/>
    </location>
</feature>
<feature type="transmembrane region" description="Helical" evidence="4">
    <location>
        <begin position="138"/>
        <end position="157"/>
    </location>
</feature>
<dbReference type="PROSITE" id="PS50043">
    <property type="entry name" value="HTH_LUXR_2"/>
    <property type="match status" value="1"/>
</dbReference>
<evidence type="ECO:0000256" key="3">
    <source>
        <dbReference type="ARBA" id="ARBA00023163"/>
    </source>
</evidence>
<dbReference type="GO" id="GO:0003677">
    <property type="term" value="F:DNA binding"/>
    <property type="evidence" value="ECO:0007669"/>
    <property type="project" value="UniProtKB-KW"/>
</dbReference>
<keyword evidence="3" id="KW-0804">Transcription</keyword>
<dbReference type="EMBL" id="SSTJ01000002">
    <property type="protein sequence ID" value="THG38277.1"/>
    <property type="molecule type" value="Genomic_DNA"/>
</dbReference>
<reference evidence="6 7" key="1">
    <citation type="submission" date="2019-04" db="EMBL/GenBank/DDBJ databases">
        <title>Microbes associate with the intestines of laboratory mice.</title>
        <authorList>
            <person name="Navarre W."/>
            <person name="Wong E."/>
            <person name="Huang K.C."/>
            <person name="Tropini C."/>
            <person name="Ng K."/>
            <person name="Yu B."/>
        </authorList>
    </citation>
    <scope>NUCLEOTIDE SEQUENCE [LARGE SCALE GENOMIC DNA]</scope>
    <source>
        <strain evidence="6 7">NM80_B27</strain>
    </source>
</reference>
<proteinExistence type="predicted"/>
<sequence>MRESIEGPFADWRLLGLGFWQAWQIVTMCTNTVAPTEGLLFSEGNALLVLLVLMTVAYGAVVVMSRWFAPFVSRGAFYVAAAALMAAGTVAMPLVGLFCEGALGWGLFVAAAGAAALGNALLLIMWGELWSALATGRVGRHLYASYTFAFVLFFVTYAVPEPAAVGLTAAFPVASAAVLYACRREPRREPSVVPLDVRTIPVARLLVCLFVISVIWGLTQGMVVTFAEGDPLVVPKALLLAGGGIGAITLSMMVTSSPSEALTLYRPVIPAVLAGIVLLLLKPDVYPFLGTGLIIMGIYCLDMLMMLVSTDVAFRGRIPVALSFGLAVLATRAGTLAGSVGADWLIFSPWWSAQLRTDVCLIAILLLAVIGMLFFTVADVQKLYVTPRMQRADESLEQKCAAVAAMCHLTNRESEVIVLLARGRTVPYISDELSIAQGTAKHHVSNIYRKVGVFDRQGLLDAIEQGGVGRSALAADRPDRPARA</sequence>
<keyword evidence="1" id="KW-0805">Transcription regulation</keyword>
<dbReference type="GO" id="GO:0006355">
    <property type="term" value="P:regulation of DNA-templated transcription"/>
    <property type="evidence" value="ECO:0007669"/>
    <property type="project" value="InterPro"/>
</dbReference>
<dbReference type="Gene3D" id="1.10.10.10">
    <property type="entry name" value="Winged helix-like DNA-binding domain superfamily/Winged helix DNA-binding domain"/>
    <property type="match status" value="1"/>
</dbReference>
<feature type="transmembrane region" description="Helical" evidence="4">
    <location>
        <begin position="202"/>
        <end position="227"/>
    </location>
</feature>
<dbReference type="PANTHER" id="PTHR44688">
    <property type="entry name" value="DNA-BINDING TRANSCRIPTIONAL ACTIVATOR DEVR_DOSR"/>
    <property type="match status" value="1"/>
</dbReference>
<feature type="transmembrane region" description="Helical" evidence="4">
    <location>
        <begin position="12"/>
        <end position="34"/>
    </location>
</feature>
<evidence type="ECO:0000313" key="6">
    <source>
        <dbReference type="EMBL" id="THG38277.1"/>
    </source>
</evidence>
<protein>
    <submittedName>
        <fullName evidence="6">Response regulator transcription factor</fullName>
    </submittedName>
</protein>
<comment type="caution">
    <text evidence="6">The sequence shown here is derived from an EMBL/GenBank/DDBJ whole genome shotgun (WGS) entry which is preliminary data.</text>
</comment>